<evidence type="ECO:0000259" key="11">
    <source>
        <dbReference type="Pfam" id="PF00288"/>
    </source>
</evidence>
<evidence type="ECO:0000256" key="4">
    <source>
        <dbReference type="ARBA" id="ARBA00017858"/>
    </source>
</evidence>
<dbReference type="InterPro" id="IPR014721">
    <property type="entry name" value="Ribsml_uS5_D2-typ_fold_subgr"/>
</dbReference>
<dbReference type="InterPro" id="IPR000870">
    <property type="entry name" value="Homoserine_kinase"/>
</dbReference>
<comment type="caution">
    <text evidence="13">The sequence shown here is derived from an EMBL/GenBank/DDBJ whole genome shotgun (WGS) entry which is preliminary data.</text>
</comment>
<dbReference type="AlphaFoldDB" id="A0A094PXQ3"/>
<sequence>MARKVSVSVPATSANLGPGYDAFGLALEIRDFVTATFTDDNQITVNIVGQGAGDLPTDGTHLIAKTIIDACKAFGTQVTGLQIECKNAIPQGRGLGSSAAAIVAGLVLASELTYARASEDELLQMANAIEGHPDNVAACLLGALTIAWLESDNRANSVSMNVHEDIFPVLGIPQTQLDTHKARGLIPETIPHVDAAFNVGRSALLVAAMIGNPDFLLEATQDKLHQPFRAAAYPESMELIGLLREVGIAACISGAGPTIIALSTSDQVAQASEIIAKFGFTSAPVAVADLGVTTEVLDSGESNSALETTEN</sequence>
<dbReference type="Gene3D" id="3.30.70.890">
    <property type="entry name" value="GHMP kinase, C-terminal domain"/>
    <property type="match status" value="1"/>
</dbReference>
<keyword evidence="8" id="KW-0547">Nucleotide-binding</keyword>
<dbReference type="SUPFAM" id="SSF54211">
    <property type="entry name" value="Ribosomal protein S5 domain 2-like"/>
    <property type="match status" value="1"/>
</dbReference>
<evidence type="ECO:0000256" key="6">
    <source>
        <dbReference type="ARBA" id="ARBA00022679"/>
    </source>
</evidence>
<evidence type="ECO:0000256" key="7">
    <source>
        <dbReference type="ARBA" id="ARBA00022697"/>
    </source>
</evidence>
<dbReference type="InterPro" id="IPR036554">
    <property type="entry name" value="GHMP_kinase_C_sf"/>
</dbReference>
<dbReference type="GO" id="GO:0004413">
    <property type="term" value="F:homoserine kinase activity"/>
    <property type="evidence" value="ECO:0007669"/>
    <property type="project" value="UniProtKB-EC"/>
</dbReference>
<keyword evidence="6" id="KW-0808">Transferase</keyword>
<evidence type="ECO:0000256" key="10">
    <source>
        <dbReference type="ARBA" id="ARBA00022840"/>
    </source>
</evidence>
<dbReference type="NCBIfam" id="TIGR00191">
    <property type="entry name" value="thrB"/>
    <property type="match status" value="1"/>
</dbReference>
<dbReference type="Gene3D" id="3.30.230.10">
    <property type="match status" value="1"/>
</dbReference>
<evidence type="ECO:0000256" key="5">
    <source>
        <dbReference type="ARBA" id="ARBA00022605"/>
    </source>
</evidence>
<protein>
    <recommendedName>
        <fullName evidence="4">Homoserine kinase</fullName>
        <ecNumber evidence="3">2.7.1.39</ecNumber>
    </recommendedName>
</protein>
<keyword evidence="9" id="KW-0418">Kinase</keyword>
<dbReference type="PANTHER" id="PTHR20861:SF1">
    <property type="entry name" value="HOMOSERINE KINASE"/>
    <property type="match status" value="1"/>
</dbReference>
<name>A0A094PXQ3_9ZZZZ</name>
<dbReference type="EC" id="2.7.1.39" evidence="3"/>
<dbReference type="InterPro" id="IPR020568">
    <property type="entry name" value="Ribosomal_Su5_D2-typ_SF"/>
</dbReference>
<feature type="domain" description="GHMP kinase C-terminal" evidence="12">
    <location>
        <begin position="218"/>
        <end position="278"/>
    </location>
</feature>
<dbReference type="GO" id="GO:0005524">
    <property type="term" value="F:ATP binding"/>
    <property type="evidence" value="ECO:0007669"/>
    <property type="project" value="UniProtKB-KW"/>
</dbReference>
<dbReference type="SUPFAM" id="SSF55060">
    <property type="entry name" value="GHMP Kinase, C-terminal domain"/>
    <property type="match status" value="1"/>
</dbReference>
<feature type="domain" description="GHMP kinase N-terminal" evidence="11">
    <location>
        <begin position="64"/>
        <end position="142"/>
    </location>
</feature>
<gene>
    <name evidence="13" type="ORF">GM51_13780</name>
</gene>
<comment type="pathway">
    <text evidence="1">Amino-acid biosynthesis; L-threonine biosynthesis; L-threonine from L-aspartate: step 4/5.</text>
</comment>
<dbReference type="UniPathway" id="UPA00050">
    <property type="reaction ID" value="UER00064"/>
</dbReference>
<dbReference type="InterPro" id="IPR006204">
    <property type="entry name" value="GHMP_kinase_N_dom"/>
</dbReference>
<dbReference type="Pfam" id="PF00288">
    <property type="entry name" value="GHMP_kinases_N"/>
    <property type="match status" value="1"/>
</dbReference>
<evidence type="ECO:0000256" key="9">
    <source>
        <dbReference type="ARBA" id="ARBA00022777"/>
    </source>
</evidence>
<reference evidence="13" key="1">
    <citation type="submission" date="2014-06" db="EMBL/GenBank/DDBJ databases">
        <title>Key roles for freshwater Actinobacteria revealed by deep metagenomic sequencing.</title>
        <authorList>
            <person name="Ghai R."/>
            <person name="Mizuno C.M."/>
            <person name="Picazo A."/>
            <person name="Camacho A."/>
            <person name="Rodriguez-Valera F."/>
        </authorList>
    </citation>
    <scope>NUCLEOTIDE SEQUENCE</scope>
</reference>
<dbReference type="HAMAP" id="MF_00384">
    <property type="entry name" value="Homoser_kinase"/>
    <property type="match status" value="1"/>
</dbReference>
<evidence type="ECO:0000256" key="1">
    <source>
        <dbReference type="ARBA" id="ARBA00005015"/>
    </source>
</evidence>
<dbReference type="EMBL" id="JNSL01000099">
    <property type="protein sequence ID" value="KGA15897.1"/>
    <property type="molecule type" value="Genomic_DNA"/>
</dbReference>
<dbReference type="InterPro" id="IPR013750">
    <property type="entry name" value="GHMP_kinase_C_dom"/>
</dbReference>
<keyword evidence="10" id="KW-0067">ATP-binding</keyword>
<dbReference type="PANTHER" id="PTHR20861">
    <property type="entry name" value="HOMOSERINE/4-DIPHOSPHOCYTIDYL-2-C-METHYL-D-ERYTHRITOL KINASE"/>
    <property type="match status" value="1"/>
</dbReference>
<dbReference type="PROSITE" id="PS00627">
    <property type="entry name" value="GHMP_KINASES_ATP"/>
    <property type="match status" value="1"/>
</dbReference>
<comment type="similarity">
    <text evidence="2">Belongs to the GHMP kinase family. Homoserine kinase subfamily.</text>
</comment>
<accession>A0A094PXQ3</accession>
<evidence type="ECO:0000256" key="2">
    <source>
        <dbReference type="ARBA" id="ARBA00007370"/>
    </source>
</evidence>
<dbReference type="PIRSF" id="PIRSF000676">
    <property type="entry name" value="Homoser_kin"/>
    <property type="match status" value="1"/>
</dbReference>
<evidence type="ECO:0000313" key="13">
    <source>
        <dbReference type="EMBL" id="KGA15897.1"/>
    </source>
</evidence>
<organism evidence="13">
    <name type="scientific">freshwater metagenome</name>
    <dbReference type="NCBI Taxonomy" id="449393"/>
    <lineage>
        <taxon>unclassified sequences</taxon>
        <taxon>metagenomes</taxon>
        <taxon>ecological metagenomes</taxon>
    </lineage>
</organism>
<dbReference type="InterPro" id="IPR006203">
    <property type="entry name" value="GHMP_knse_ATP-bd_CS"/>
</dbReference>
<dbReference type="Pfam" id="PF08544">
    <property type="entry name" value="GHMP_kinases_C"/>
    <property type="match status" value="1"/>
</dbReference>
<dbReference type="GO" id="GO:0009088">
    <property type="term" value="P:threonine biosynthetic process"/>
    <property type="evidence" value="ECO:0007669"/>
    <property type="project" value="UniProtKB-UniPathway"/>
</dbReference>
<keyword evidence="7" id="KW-0791">Threonine biosynthesis</keyword>
<proteinExistence type="inferred from homology"/>
<evidence type="ECO:0000256" key="3">
    <source>
        <dbReference type="ARBA" id="ARBA00012078"/>
    </source>
</evidence>
<keyword evidence="5" id="KW-0028">Amino-acid biosynthesis</keyword>
<evidence type="ECO:0000256" key="8">
    <source>
        <dbReference type="ARBA" id="ARBA00022741"/>
    </source>
</evidence>
<dbReference type="PRINTS" id="PR00958">
    <property type="entry name" value="HOMSERKINASE"/>
</dbReference>
<evidence type="ECO:0000259" key="12">
    <source>
        <dbReference type="Pfam" id="PF08544"/>
    </source>
</evidence>